<accession>A0A0M4FEA0</accession>
<reference evidence="1 2" key="2">
    <citation type="journal article" date="2016" name="Int. J. Syst. Evol. Microbiol.">
        <title>Bacillus gobiensis sp. nov., isolated from a soil sample.</title>
        <authorList>
            <person name="Liu B."/>
            <person name="Liu G.H."/>
            <person name="Cetin S."/>
            <person name="Schumann P."/>
            <person name="Pan Z.Z."/>
            <person name="Chen Q.Q."/>
        </authorList>
    </citation>
    <scope>NUCLEOTIDE SEQUENCE [LARGE SCALE GENOMIC DNA]</scope>
    <source>
        <strain evidence="1 2">FJAT-4402</strain>
    </source>
</reference>
<name>A0A0M4FEA0_9BACI</name>
<proteinExistence type="predicted"/>
<gene>
    <name evidence="1" type="ORF">AM592_01830</name>
</gene>
<keyword evidence="2" id="KW-1185">Reference proteome</keyword>
<evidence type="ECO:0000313" key="1">
    <source>
        <dbReference type="EMBL" id="ALC80461.1"/>
    </source>
</evidence>
<dbReference type="AlphaFoldDB" id="A0A0M4FEA0"/>
<dbReference type="PATRIC" id="fig|1441095.3.peg.389"/>
<evidence type="ECO:0000313" key="2">
    <source>
        <dbReference type="Proteomes" id="UP000067625"/>
    </source>
</evidence>
<dbReference type="Proteomes" id="UP000067625">
    <property type="component" value="Chromosome"/>
</dbReference>
<reference evidence="2" key="1">
    <citation type="submission" date="2015-08" db="EMBL/GenBank/DDBJ databases">
        <title>Genome sequencing project for genomic taxonomy and phylogenomics of Bacillus-like bacteria.</title>
        <authorList>
            <person name="Liu B."/>
            <person name="Wang J."/>
            <person name="Zhu Y."/>
            <person name="Liu G."/>
            <person name="Chen Q."/>
            <person name="Chen Z."/>
            <person name="Lan J."/>
            <person name="Che J."/>
            <person name="Ge C."/>
            <person name="Shi H."/>
            <person name="Pan Z."/>
            <person name="Liu X."/>
        </authorList>
    </citation>
    <scope>NUCLEOTIDE SEQUENCE [LARGE SCALE GENOMIC DNA]</scope>
    <source>
        <strain evidence="2">FJAT-4402</strain>
    </source>
</reference>
<dbReference type="EMBL" id="CP012600">
    <property type="protein sequence ID" value="ALC80461.1"/>
    <property type="molecule type" value="Genomic_DNA"/>
</dbReference>
<organism evidence="1 2">
    <name type="scientific">Bacillus gobiensis</name>
    <dbReference type="NCBI Taxonomy" id="1441095"/>
    <lineage>
        <taxon>Bacteria</taxon>
        <taxon>Bacillati</taxon>
        <taxon>Bacillota</taxon>
        <taxon>Bacilli</taxon>
        <taxon>Bacillales</taxon>
        <taxon>Bacillaceae</taxon>
        <taxon>Bacillus</taxon>
    </lineage>
</organism>
<sequence length="128" mass="15451">MDEMKKTVMVHTLKGSYLIIRLAAFLHKKIFYTYFTLDKINTLINQRFFRILDPDHRYRKSFRIKTSTNMLRSFFFALNTSKNNPKNDLNDQLRFAYIPLPLFKDKLISSFILKNTDYRFTLIACFHH</sequence>
<protein>
    <submittedName>
        <fullName evidence="1">Uncharacterized protein</fullName>
    </submittedName>
</protein>